<comment type="caution">
    <text evidence="1">The sequence shown here is derived from an EMBL/GenBank/DDBJ whole genome shotgun (WGS) entry which is preliminary data.</text>
</comment>
<sequence length="103" mass="12162">MMGSRQKFAKRFIKGIRKLIGNAKGDCREEDRRTCHKITGGCRSMWDGDQQVSTGKQPRWWVNHPYQKLWVAASGGQRVNRLSRWVNRPYPDFSDMVGFWLRF</sequence>
<gene>
    <name evidence="1" type="ORF">B296_00037774</name>
</gene>
<proteinExistence type="predicted"/>
<name>A0A426ZQB5_ENSVE</name>
<evidence type="ECO:0000313" key="2">
    <source>
        <dbReference type="Proteomes" id="UP000287651"/>
    </source>
</evidence>
<organism evidence="1 2">
    <name type="scientific">Ensete ventricosum</name>
    <name type="common">Abyssinian banana</name>
    <name type="synonym">Musa ensete</name>
    <dbReference type="NCBI Taxonomy" id="4639"/>
    <lineage>
        <taxon>Eukaryota</taxon>
        <taxon>Viridiplantae</taxon>
        <taxon>Streptophyta</taxon>
        <taxon>Embryophyta</taxon>
        <taxon>Tracheophyta</taxon>
        <taxon>Spermatophyta</taxon>
        <taxon>Magnoliopsida</taxon>
        <taxon>Liliopsida</taxon>
        <taxon>Zingiberales</taxon>
        <taxon>Musaceae</taxon>
        <taxon>Ensete</taxon>
    </lineage>
</organism>
<protein>
    <submittedName>
        <fullName evidence="1">Uncharacterized protein</fullName>
    </submittedName>
</protein>
<dbReference type="AlphaFoldDB" id="A0A426ZQB5"/>
<accession>A0A426ZQB5</accession>
<dbReference type="EMBL" id="AMZH03005519">
    <property type="protein sequence ID" value="RRT66212.1"/>
    <property type="molecule type" value="Genomic_DNA"/>
</dbReference>
<reference evidence="1 2" key="1">
    <citation type="journal article" date="2014" name="Agronomy (Basel)">
        <title>A Draft Genome Sequence for Ensete ventricosum, the Drought-Tolerant Tree Against Hunger.</title>
        <authorList>
            <person name="Harrison J."/>
            <person name="Moore K.A."/>
            <person name="Paszkiewicz K."/>
            <person name="Jones T."/>
            <person name="Grant M."/>
            <person name="Ambacheew D."/>
            <person name="Muzemil S."/>
            <person name="Studholme D.J."/>
        </authorList>
    </citation>
    <scope>NUCLEOTIDE SEQUENCE [LARGE SCALE GENOMIC DNA]</scope>
</reference>
<evidence type="ECO:0000313" key="1">
    <source>
        <dbReference type="EMBL" id="RRT66212.1"/>
    </source>
</evidence>
<dbReference type="Proteomes" id="UP000287651">
    <property type="component" value="Unassembled WGS sequence"/>
</dbReference>